<organism evidence="1">
    <name type="scientific">marine sediment metagenome</name>
    <dbReference type="NCBI Taxonomy" id="412755"/>
    <lineage>
        <taxon>unclassified sequences</taxon>
        <taxon>metagenomes</taxon>
        <taxon>ecological metagenomes</taxon>
    </lineage>
</organism>
<gene>
    <name evidence="1" type="ORF">LCGC14_2467510</name>
</gene>
<accession>A0A0F9BZ65</accession>
<proteinExistence type="predicted"/>
<dbReference type="EMBL" id="LAZR01038561">
    <property type="protein sequence ID" value="KKL19237.1"/>
    <property type="molecule type" value="Genomic_DNA"/>
</dbReference>
<name>A0A0F9BZ65_9ZZZZ</name>
<reference evidence="1" key="1">
    <citation type="journal article" date="2015" name="Nature">
        <title>Complex archaea that bridge the gap between prokaryotes and eukaryotes.</title>
        <authorList>
            <person name="Spang A."/>
            <person name="Saw J.H."/>
            <person name="Jorgensen S.L."/>
            <person name="Zaremba-Niedzwiedzka K."/>
            <person name="Martijn J."/>
            <person name="Lind A.E."/>
            <person name="van Eijk R."/>
            <person name="Schleper C."/>
            <person name="Guy L."/>
            <person name="Ettema T.J."/>
        </authorList>
    </citation>
    <scope>NUCLEOTIDE SEQUENCE</scope>
</reference>
<dbReference type="InterPro" id="IPR029475">
    <property type="entry name" value="DUF6807"/>
</dbReference>
<evidence type="ECO:0000313" key="1">
    <source>
        <dbReference type="EMBL" id="KKL19237.1"/>
    </source>
</evidence>
<sequence>RWISLSSNIAEEDISICILDHPDNSGYPSHWHARGYGLFSVNNLGAKAFDETAEPVQVILMPGESMIFKHRLHIRSGSHISAEQMEVIFEEFSQK</sequence>
<dbReference type="AlphaFoldDB" id="A0A0F9BZ65"/>
<dbReference type="Pfam" id="PF14100">
    <property type="entry name" value="DUF6807"/>
    <property type="match status" value="1"/>
</dbReference>
<feature type="non-terminal residue" evidence="1">
    <location>
        <position position="1"/>
    </location>
</feature>
<comment type="caution">
    <text evidence="1">The sequence shown here is derived from an EMBL/GenBank/DDBJ whole genome shotgun (WGS) entry which is preliminary data.</text>
</comment>
<protein>
    <submittedName>
        <fullName evidence="1">Uncharacterized protein</fullName>
    </submittedName>
</protein>